<keyword evidence="3" id="KW-1185">Reference proteome</keyword>
<evidence type="ECO:0000313" key="4">
    <source>
        <dbReference type="WBParaSite" id="HPBE_0001836001-mRNA-1"/>
    </source>
</evidence>
<keyword evidence="1" id="KW-1133">Transmembrane helix</keyword>
<feature type="transmembrane region" description="Helical" evidence="1">
    <location>
        <begin position="128"/>
        <end position="150"/>
    </location>
</feature>
<sequence>MVTQQSAEFKARYRHGLWASDAGLHSMSRLLIVSTVCALLTFFFLSMCIFTQEWTYAPTSKMPARRNGSREILPWSCIFDGSCKLKFWKMESEWVIACFVLMLLAWAIQFIGIILGITAMLLTKYRHVTVHLLSAAQIFVSVFLVVAFIIHGIEYFRNSKEHTIKAGDSFL</sequence>
<feature type="transmembrane region" description="Helical" evidence="1">
    <location>
        <begin position="30"/>
        <end position="51"/>
    </location>
</feature>
<dbReference type="OrthoDB" id="5857545at2759"/>
<dbReference type="AlphaFoldDB" id="A0A183G8X5"/>
<organism evidence="3 4">
    <name type="scientific">Heligmosomoides polygyrus</name>
    <name type="common">Parasitic roundworm</name>
    <dbReference type="NCBI Taxonomy" id="6339"/>
    <lineage>
        <taxon>Eukaryota</taxon>
        <taxon>Metazoa</taxon>
        <taxon>Ecdysozoa</taxon>
        <taxon>Nematoda</taxon>
        <taxon>Chromadorea</taxon>
        <taxon>Rhabditida</taxon>
        <taxon>Rhabditina</taxon>
        <taxon>Rhabditomorpha</taxon>
        <taxon>Strongyloidea</taxon>
        <taxon>Heligmosomidae</taxon>
        <taxon>Heligmosomoides</taxon>
    </lineage>
</organism>
<name>A0A183G8X5_HELPZ</name>
<keyword evidence="1" id="KW-0812">Transmembrane</keyword>
<reference evidence="2 3" key="1">
    <citation type="submission" date="2018-11" db="EMBL/GenBank/DDBJ databases">
        <authorList>
            <consortium name="Pathogen Informatics"/>
        </authorList>
    </citation>
    <scope>NUCLEOTIDE SEQUENCE [LARGE SCALE GENOMIC DNA]</scope>
</reference>
<accession>A0A3P8BNX5</accession>
<dbReference type="Gene3D" id="1.20.140.150">
    <property type="match status" value="1"/>
</dbReference>
<evidence type="ECO:0000256" key="1">
    <source>
        <dbReference type="SAM" id="Phobius"/>
    </source>
</evidence>
<gene>
    <name evidence="2" type="ORF">HPBE_LOCUS18359</name>
</gene>
<dbReference type="Proteomes" id="UP000050761">
    <property type="component" value="Unassembled WGS sequence"/>
</dbReference>
<accession>A0A183G8X5</accession>
<dbReference type="WBParaSite" id="HPBE_0001836001-mRNA-1">
    <property type="protein sequence ID" value="HPBE_0001836001-mRNA-1"/>
    <property type="gene ID" value="HPBE_0001836001"/>
</dbReference>
<proteinExistence type="predicted"/>
<protein>
    <submittedName>
        <fullName evidence="2 4">Uncharacterized protein</fullName>
    </submittedName>
</protein>
<evidence type="ECO:0000313" key="2">
    <source>
        <dbReference type="EMBL" id="VDP11288.1"/>
    </source>
</evidence>
<evidence type="ECO:0000313" key="3">
    <source>
        <dbReference type="Proteomes" id="UP000050761"/>
    </source>
</evidence>
<reference evidence="4" key="2">
    <citation type="submission" date="2019-09" db="UniProtKB">
        <authorList>
            <consortium name="WormBaseParasite"/>
        </authorList>
    </citation>
    <scope>IDENTIFICATION</scope>
</reference>
<dbReference type="EMBL" id="UZAH01030637">
    <property type="protein sequence ID" value="VDP11288.1"/>
    <property type="molecule type" value="Genomic_DNA"/>
</dbReference>
<feature type="transmembrane region" description="Helical" evidence="1">
    <location>
        <begin position="94"/>
        <end position="122"/>
    </location>
</feature>
<keyword evidence="1" id="KW-0472">Membrane</keyword>